<reference evidence="1 2" key="1">
    <citation type="submission" date="2018-11" db="EMBL/GenBank/DDBJ databases">
        <authorList>
            <consortium name="Pathogen Informatics"/>
        </authorList>
    </citation>
    <scope>NUCLEOTIDE SEQUENCE [LARGE SCALE GENOMIC DNA]</scope>
</reference>
<gene>
    <name evidence="1" type="ORF">HPBE_LOCUS8895</name>
</gene>
<dbReference type="EMBL" id="UZAH01026282">
    <property type="protein sequence ID" value="VDO78266.1"/>
    <property type="molecule type" value="Genomic_DNA"/>
</dbReference>
<name>A0A183FN57_HELPZ</name>
<sequence>MVLLITVINWLTQFLNRITEEDLRTTGRLEAQGDDTHFSDAIFIARQVMEKYREKGKPCYLAFMDLEKAYDRLPRAVHWNALRGRGVSERVITLIRDMYAQKRRYELHTG</sequence>
<accession>A0A183FN57</accession>
<evidence type="ECO:0000313" key="3">
    <source>
        <dbReference type="WBParaSite" id="HPBE_0000889401-mRNA-1"/>
    </source>
</evidence>
<evidence type="ECO:0000313" key="1">
    <source>
        <dbReference type="EMBL" id="VDO78266.1"/>
    </source>
</evidence>
<protein>
    <submittedName>
        <fullName evidence="3">Reverse transcriptase domain-containing protein</fullName>
    </submittedName>
</protein>
<dbReference type="Proteomes" id="UP000050761">
    <property type="component" value="Unassembled WGS sequence"/>
</dbReference>
<evidence type="ECO:0000313" key="2">
    <source>
        <dbReference type="Proteomes" id="UP000050761"/>
    </source>
</evidence>
<keyword evidence="2" id="KW-1185">Reference proteome</keyword>
<proteinExistence type="predicted"/>
<dbReference type="AlphaFoldDB" id="A0A183FN57"/>
<organism evidence="2 3">
    <name type="scientific">Heligmosomoides polygyrus</name>
    <name type="common">Parasitic roundworm</name>
    <dbReference type="NCBI Taxonomy" id="6339"/>
    <lineage>
        <taxon>Eukaryota</taxon>
        <taxon>Metazoa</taxon>
        <taxon>Ecdysozoa</taxon>
        <taxon>Nematoda</taxon>
        <taxon>Chromadorea</taxon>
        <taxon>Rhabditida</taxon>
        <taxon>Rhabditina</taxon>
        <taxon>Rhabditomorpha</taxon>
        <taxon>Strongyloidea</taxon>
        <taxon>Heligmosomidae</taxon>
        <taxon>Heligmosomoides</taxon>
    </lineage>
</organism>
<accession>A0A3P7XTX5</accession>
<dbReference type="OrthoDB" id="5845191at2759"/>
<dbReference type="WBParaSite" id="HPBE_0000889401-mRNA-1">
    <property type="protein sequence ID" value="HPBE_0000889401-mRNA-1"/>
    <property type="gene ID" value="HPBE_0000889401"/>
</dbReference>
<dbReference type="PANTHER" id="PTHR19446">
    <property type="entry name" value="REVERSE TRANSCRIPTASES"/>
    <property type="match status" value="1"/>
</dbReference>
<reference evidence="3" key="2">
    <citation type="submission" date="2019-09" db="UniProtKB">
        <authorList>
            <consortium name="WormBaseParasite"/>
        </authorList>
    </citation>
    <scope>IDENTIFICATION</scope>
</reference>